<reference evidence="1 2" key="1">
    <citation type="journal article" date="2013" name="Genome Announc.">
        <title>Draft Genome Sequence of Shewanella decolorationis S12, a Dye-Degrading Bacterium Isolated from a Wastewater Treatment Plant.</title>
        <authorList>
            <person name="Xu M."/>
            <person name="Fang Y."/>
            <person name="Liu J."/>
            <person name="Chen X."/>
            <person name="Sun G."/>
            <person name="Guo J."/>
            <person name="Hua Z."/>
            <person name="Tu Q."/>
            <person name="Wu L."/>
            <person name="Zhou J."/>
            <person name="Liu X."/>
        </authorList>
    </citation>
    <scope>NUCLEOTIDE SEQUENCE [LARGE SCALE GENOMIC DNA]</scope>
    <source>
        <strain evidence="1 2">S12</strain>
    </source>
</reference>
<evidence type="ECO:0000313" key="2">
    <source>
        <dbReference type="Proteomes" id="UP000017548"/>
    </source>
</evidence>
<name>A0ABN0PI35_9GAMM</name>
<keyword evidence="2" id="KW-1185">Reference proteome</keyword>
<dbReference type="Proteomes" id="UP000017548">
    <property type="component" value="Unassembled WGS sequence"/>
</dbReference>
<evidence type="ECO:0000313" key="1">
    <source>
        <dbReference type="EMBL" id="ESE39631.1"/>
    </source>
</evidence>
<comment type="caution">
    <text evidence="1">The sequence shown here is derived from an EMBL/GenBank/DDBJ whole genome shotgun (WGS) entry which is preliminary data.</text>
</comment>
<organism evidence="1 2">
    <name type="scientific">Shewanella decolorationis S12</name>
    <dbReference type="NCBI Taxonomy" id="1353536"/>
    <lineage>
        <taxon>Bacteria</taxon>
        <taxon>Pseudomonadati</taxon>
        <taxon>Pseudomonadota</taxon>
        <taxon>Gammaproteobacteria</taxon>
        <taxon>Alteromonadales</taxon>
        <taxon>Shewanellaceae</taxon>
        <taxon>Shewanella</taxon>
    </lineage>
</organism>
<dbReference type="RefSeq" id="WP_023268704.1">
    <property type="nucleotide sequence ID" value="NZ_AXZL01000076.1"/>
</dbReference>
<protein>
    <submittedName>
        <fullName evidence="1">Ntpase (Nacht family)</fullName>
    </submittedName>
</protein>
<sequence>MNKTDQELFEVLISTPEGKKKLQQIAKSCENHYNAFIDVLYARLDTIFKKLEDSRDKHFSHDEDSITGVIAGRLEEAGYIATEQTKKNGAVDLTVQLGDHKWIAEAKIAYSNSKILEGLLQLLTRYVTRDEHAGLLVYIKKNNSKMVLEDWKRYLEGCDGLKSYIANKNPEVKDDLECILNNVETTDINNFSFNSKHNLVCGSSIKVQHFCADLYFNPADISGNSSKKQRKDNAINNLANLYFEHLDSNNSFDSNKCIEFLERLFRDLDPDDISLDE</sequence>
<accession>A0ABN0PI35</accession>
<dbReference type="EMBL" id="AXZL01000076">
    <property type="protein sequence ID" value="ESE39631.1"/>
    <property type="molecule type" value="Genomic_DNA"/>
</dbReference>
<gene>
    <name evidence="1" type="ORF">SHD_3840</name>
</gene>
<proteinExistence type="predicted"/>